<dbReference type="AlphaFoldDB" id="A0A6C2CK18"/>
<comment type="similarity">
    <text evidence="1">Belongs to the CFA/CMAS family.</text>
</comment>
<accession>A0A6C2CK18</accession>
<comment type="caution">
    <text evidence="7">The sequence shown here is derived from an EMBL/GenBank/DDBJ whole genome shotgun (WGS) entry which is preliminary data.</text>
</comment>
<sequence>MFTSPSSETRSAMARRRWKRPSASASQLMSDLLAEVDVKINGGRSYDMLIHHPQTAERILACGSLGLGESYMDGWWDCPRLDEFIARILAARLDEQVNNFSVLMQGLRARLFNLQNIRRAWRVGEHHYDLGNDFFAAMLDSHLTYSCGYWAETNSLEAAQTAKLDLICRKLGLQPGMRLLDIGCGWGSLMKFAAENYGVQCLGLTISREQAEHGSLRCAGLPVEFRLQDYREFNRSGHQRFERVASVGMFEHVGRKNHQGFFEMVRRSVSDDGVFLLHTIGRNAGRIPTDPWIDRHIFPNCELPSLSQIFDSCEQGFLIEDVQHFGADYDPTLLAWHERFEQAWPSFAPRYGERFRRMWRFYLLACAGSFRARVNQLWQLVLSPKGVPCGYRRQL</sequence>
<dbReference type="CDD" id="cd02440">
    <property type="entry name" value="AdoMet_MTases"/>
    <property type="match status" value="1"/>
</dbReference>
<dbReference type="PANTHER" id="PTHR43667">
    <property type="entry name" value="CYCLOPROPANE-FATTY-ACYL-PHOSPHOLIPID SYNTHASE"/>
    <property type="match status" value="1"/>
</dbReference>
<evidence type="ECO:0000313" key="7">
    <source>
        <dbReference type="EMBL" id="TYC54347.1"/>
    </source>
</evidence>
<dbReference type="OrthoDB" id="9782855at2"/>
<dbReference type="GO" id="GO:0008610">
    <property type="term" value="P:lipid biosynthetic process"/>
    <property type="evidence" value="ECO:0007669"/>
    <property type="project" value="InterPro"/>
</dbReference>
<evidence type="ECO:0000313" key="8">
    <source>
        <dbReference type="Proteomes" id="UP000389128"/>
    </source>
</evidence>
<dbReference type="InterPro" id="IPR050723">
    <property type="entry name" value="CFA/CMAS"/>
</dbReference>
<protein>
    <submittedName>
        <fullName evidence="7">Cyclopropane fatty acyl phospholipid synthase</fullName>
        <ecNumber evidence="7">2.1.1.79</ecNumber>
    </submittedName>
</protein>
<dbReference type="PANTHER" id="PTHR43667:SF1">
    <property type="entry name" value="CYCLOPROPANE-FATTY-ACYL-PHOSPHOLIPID SYNTHASE"/>
    <property type="match status" value="1"/>
</dbReference>
<dbReference type="EC" id="2.1.1.79" evidence="7"/>
<keyword evidence="8" id="KW-1185">Reference proteome</keyword>
<keyword evidence="3 7" id="KW-0808">Transferase</keyword>
<evidence type="ECO:0000256" key="6">
    <source>
        <dbReference type="PIRSR" id="PIRSR003085-1"/>
    </source>
</evidence>
<evidence type="ECO:0000256" key="4">
    <source>
        <dbReference type="ARBA" id="ARBA00022691"/>
    </source>
</evidence>
<dbReference type="InterPro" id="IPR003333">
    <property type="entry name" value="CMAS"/>
</dbReference>
<proteinExistence type="inferred from homology"/>
<evidence type="ECO:0000256" key="5">
    <source>
        <dbReference type="ARBA" id="ARBA00023098"/>
    </source>
</evidence>
<dbReference type="InterPro" id="IPR029063">
    <property type="entry name" value="SAM-dependent_MTases_sf"/>
</dbReference>
<evidence type="ECO:0000256" key="2">
    <source>
        <dbReference type="ARBA" id="ARBA00022603"/>
    </source>
</evidence>
<feature type="active site" evidence="6">
    <location>
        <position position="366"/>
    </location>
</feature>
<keyword evidence="4" id="KW-0949">S-adenosyl-L-methionine</keyword>
<dbReference type="GO" id="GO:0008825">
    <property type="term" value="F:cyclopropane-fatty-acyl-phospholipid synthase activity"/>
    <property type="evidence" value="ECO:0007669"/>
    <property type="project" value="UniProtKB-EC"/>
</dbReference>
<dbReference type="Pfam" id="PF02353">
    <property type="entry name" value="CMAS"/>
    <property type="match status" value="1"/>
</dbReference>
<keyword evidence="5" id="KW-0443">Lipid metabolism</keyword>
<reference evidence="7 8" key="1">
    <citation type="submission" date="2019-01" db="EMBL/GenBank/DDBJ databases">
        <title>Zoogloea oleivorans genome sequencing and assembly.</title>
        <authorList>
            <person name="Tancsics A."/>
            <person name="Farkas M."/>
            <person name="Kriszt B."/>
            <person name="Maroti G."/>
            <person name="Horvath B."/>
        </authorList>
    </citation>
    <scope>NUCLEOTIDE SEQUENCE [LARGE SCALE GENOMIC DNA]</scope>
    <source>
        <strain evidence="7 8">Buc</strain>
    </source>
</reference>
<keyword evidence="2 7" id="KW-0489">Methyltransferase</keyword>
<organism evidence="7 8">
    <name type="scientific">Zoogloea oleivorans</name>
    <dbReference type="NCBI Taxonomy" id="1552750"/>
    <lineage>
        <taxon>Bacteria</taxon>
        <taxon>Pseudomonadati</taxon>
        <taxon>Pseudomonadota</taxon>
        <taxon>Betaproteobacteria</taxon>
        <taxon>Rhodocyclales</taxon>
        <taxon>Zoogloeaceae</taxon>
        <taxon>Zoogloea</taxon>
    </lineage>
</organism>
<dbReference type="PIRSF" id="PIRSF003085">
    <property type="entry name" value="CMAS"/>
    <property type="match status" value="1"/>
</dbReference>
<name>A0A6C2CK18_9RHOO</name>
<evidence type="ECO:0000256" key="1">
    <source>
        <dbReference type="ARBA" id="ARBA00010815"/>
    </source>
</evidence>
<dbReference type="GO" id="GO:0032259">
    <property type="term" value="P:methylation"/>
    <property type="evidence" value="ECO:0007669"/>
    <property type="project" value="UniProtKB-KW"/>
</dbReference>
<dbReference type="Gene3D" id="3.40.50.150">
    <property type="entry name" value="Vaccinia Virus protein VP39"/>
    <property type="match status" value="1"/>
</dbReference>
<dbReference type="SUPFAM" id="SSF53335">
    <property type="entry name" value="S-adenosyl-L-methionine-dependent methyltransferases"/>
    <property type="match status" value="1"/>
</dbReference>
<evidence type="ECO:0000256" key="3">
    <source>
        <dbReference type="ARBA" id="ARBA00022679"/>
    </source>
</evidence>
<gene>
    <name evidence="7" type="ORF">ETQ85_19155</name>
</gene>
<dbReference type="Proteomes" id="UP000389128">
    <property type="component" value="Unassembled WGS sequence"/>
</dbReference>
<dbReference type="EMBL" id="SDKK01000021">
    <property type="protein sequence ID" value="TYC54347.1"/>
    <property type="molecule type" value="Genomic_DNA"/>
</dbReference>
<dbReference type="NCBIfam" id="NF008686">
    <property type="entry name" value="PRK11705.1"/>
    <property type="match status" value="1"/>
</dbReference>